<evidence type="ECO:0000313" key="2">
    <source>
        <dbReference type="EMBL" id="QTN34933.1"/>
    </source>
</evidence>
<feature type="region of interest" description="Disordered" evidence="1">
    <location>
        <begin position="45"/>
        <end position="88"/>
    </location>
</feature>
<name>A0A975I6C3_9RHOB</name>
<dbReference type="EMBL" id="CP060010">
    <property type="protein sequence ID" value="QTN34933.1"/>
    <property type="molecule type" value="Genomic_DNA"/>
</dbReference>
<dbReference type="RefSeq" id="WP_209355618.1">
    <property type="nucleotide sequence ID" value="NZ_CP060010.1"/>
</dbReference>
<accession>A0A975I6C3</accession>
<dbReference type="AlphaFoldDB" id="A0A975I6C3"/>
<reference evidence="2" key="1">
    <citation type="submission" date="2020-07" db="EMBL/GenBank/DDBJ databases">
        <title>Genome sequences of bacteria associated with the marine, planktonic diatom Thalassiosira profunda strain ECT2AJA-044.</title>
        <authorList>
            <person name="Gargas C.B."/>
            <person name="Roberts W.R."/>
            <person name="Alverson A.J."/>
        </authorList>
    </citation>
    <scope>NUCLEOTIDE SEQUENCE</scope>
    <source>
        <strain evidence="2">ECT2AJA-044</strain>
    </source>
</reference>
<proteinExistence type="predicted"/>
<organism evidence="2 3">
    <name type="scientific">Cognatishimia activa</name>
    <dbReference type="NCBI Taxonomy" id="1715691"/>
    <lineage>
        <taxon>Bacteria</taxon>
        <taxon>Pseudomonadati</taxon>
        <taxon>Pseudomonadota</taxon>
        <taxon>Alphaproteobacteria</taxon>
        <taxon>Rhodobacterales</taxon>
        <taxon>Paracoccaceae</taxon>
        <taxon>Cognatishimia</taxon>
    </lineage>
</organism>
<evidence type="ECO:0000313" key="3">
    <source>
        <dbReference type="Proteomes" id="UP000665026"/>
    </source>
</evidence>
<gene>
    <name evidence="2" type="ORF">HZ995_10530</name>
</gene>
<dbReference type="Proteomes" id="UP000665026">
    <property type="component" value="Chromosome"/>
</dbReference>
<sequence>MGQKIATCCYCGTRAALSLHGKVQHELACSSCGAPLHDLKMMPVKPKSHEVHYSKPLKQKKSKGHKKYDRDDYYRNKDRKKKKSKKLKSWGEKLFDGVDDLFDIFD</sequence>
<protein>
    <submittedName>
        <fullName evidence="2">Uncharacterized protein</fullName>
    </submittedName>
</protein>
<evidence type="ECO:0000256" key="1">
    <source>
        <dbReference type="SAM" id="MobiDB-lite"/>
    </source>
</evidence>
<dbReference type="KEGG" id="cact:HZ995_10530"/>
<feature type="compositionally biased region" description="Basic residues" evidence="1">
    <location>
        <begin position="55"/>
        <end position="67"/>
    </location>
</feature>
<feature type="compositionally biased region" description="Basic residues" evidence="1">
    <location>
        <begin position="77"/>
        <end position="88"/>
    </location>
</feature>